<keyword evidence="17" id="KW-1185">Reference proteome</keyword>
<comment type="subcellular location">
    <subcellularLocation>
        <location evidence="1 11">Cell outer membrane</location>
        <topology evidence="1 11">Multi-pass membrane protein</topology>
    </subcellularLocation>
</comment>
<evidence type="ECO:0000256" key="5">
    <source>
        <dbReference type="ARBA" id="ARBA00022692"/>
    </source>
</evidence>
<keyword evidence="3 11" id="KW-1134">Transmembrane beta strand</keyword>
<dbReference type="SUPFAM" id="SSF56935">
    <property type="entry name" value="Porins"/>
    <property type="match status" value="1"/>
</dbReference>
<protein>
    <submittedName>
        <fullName evidence="16">TonB-dependent receptor</fullName>
    </submittedName>
</protein>
<evidence type="ECO:0000256" key="2">
    <source>
        <dbReference type="ARBA" id="ARBA00022448"/>
    </source>
</evidence>
<keyword evidence="8 12" id="KW-0798">TonB box</keyword>
<evidence type="ECO:0000256" key="4">
    <source>
        <dbReference type="ARBA" id="ARBA00022496"/>
    </source>
</evidence>
<keyword evidence="13" id="KW-0732">Signal</keyword>
<feature type="chain" id="PRO_5001578073" evidence="13">
    <location>
        <begin position="31"/>
        <end position="784"/>
    </location>
</feature>
<evidence type="ECO:0000259" key="14">
    <source>
        <dbReference type="Pfam" id="PF00593"/>
    </source>
</evidence>
<keyword evidence="4" id="KW-0410">Iron transport</keyword>
<evidence type="ECO:0000256" key="9">
    <source>
        <dbReference type="ARBA" id="ARBA00023136"/>
    </source>
</evidence>
<dbReference type="Proteomes" id="UP000024816">
    <property type="component" value="Unassembled WGS sequence"/>
</dbReference>
<dbReference type="Pfam" id="PF07715">
    <property type="entry name" value="Plug"/>
    <property type="match status" value="1"/>
</dbReference>
<keyword evidence="2 11" id="KW-0813">Transport</keyword>
<evidence type="ECO:0000313" key="16">
    <source>
        <dbReference type="EMBL" id="KCZ89793.1"/>
    </source>
</evidence>
<keyword evidence="10 11" id="KW-0998">Cell outer membrane</keyword>
<dbReference type="GO" id="GO:0009279">
    <property type="term" value="C:cell outer membrane"/>
    <property type="evidence" value="ECO:0007669"/>
    <property type="project" value="UniProtKB-SubCell"/>
</dbReference>
<dbReference type="InterPro" id="IPR039426">
    <property type="entry name" value="TonB-dep_rcpt-like"/>
</dbReference>
<name>A0A059FH12_9PROT</name>
<evidence type="ECO:0000256" key="12">
    <source>
        <dbReference type="RuleBase" id="RU003357"/>
    </source>
</evidence>
<sequence>MKRTTKARLGWRLLAATALGISGWGLIASAQTADDAPVAESEETSRMDVVRVTAQRREQDLVDVPVAVTAFGAKQLEERGITDYTQIASSVPNMQFEEVQSQRNQRIIIRGISSDTRFAGSESAVGVVVDGVSLAGVAGLTFDLADIERIEVLRGPQGTLYGRNTAAGVINVFTTKPGNEFEASATAEYGNYDHTLLKGYVRGPLVKDKFYASLSAISVERDGYETLAATGEDVNTRDTKGLRGQLRWTPAPDWDLRLIAEYQEDDFSQQRGQDDALEPIDRELTSVPYRPLADRDMRGYSLTVDKEFGKVSARSITSQRSYTTHELDSNLAVAGQSFVDRLNVEESSEFTQEFQISSVGDNRIDWVAGAFYLNQQLTFDGQYDVDIDGIYGLLFGPTAQLFGAPGNLAGDVPFFGGDPCPLQAPACVGTVPAVVNWTFKTTSLAGFGQAGIELTDRLTLDLGARYSSESKDFVYDSLVNTAIPGLPGFIPDGVVFIAGRGNPDFGAPLPYTDTIENDVWTSRVALTYSVNDENNIYVSAAQGSKSGTFFANILGISDGNNNGINDNVEFLRVEPETSWNYEIGAKGRLGIFNYAGAIYFIDYKDLQTQRTLPLLASTVQILGNADAESYGAELELNAELTDNLSIDFGLGYNETEFTDYPDCAPMTDCDGKELVYAPNLTSSVGINYERSLGNSHRLFSRIGATYRGEQYYDVTNNPLYQGKSATLLDATIGIQSETGNWSVALWGRNLADEDYDVGRAPDQIGTNVTLGVPRTYGIRLSAKY</sequence>
<keyword evidence="9 11" id="KW-0472">Membrane</keyword>
<proteinExistence type="inferred from homology"/>
<dbReference type="EMBL" id="ARYJ01000003">
    <property type="protein sequence ID" value="KCZ89793.1"/>
    <property type="molecule type" value="Genomic_DNA"/>
</dbReference>
<dbReference type="PANTHER" id="PTHR32552:SF81">
    <property type="entry name" value="TONB-DEPENDENT OUTER MEMBRANE RECEPTOR"/>
    <property type="match status" value="1"/>
</dbReference>
<organism evidence="16 17">
    <name type="scientific">Hyphomonas jannaschiana VP2</name>
    <dbReference type="NCBI Taxonomy" id="1280952"/>
    <lineage>
        <taxon>Bacteria</taxon>
        <taxon>Pseudomonadati</taxon>
        <taxon>Pseudomonadota</taxon>
        <taxon>Alphaproteobacteria</taxon>
        <taxon>Hyphomonadales</taxon>
        <taxon>Hyphomonadaceae</taxon>
        <taxon>Hyphomonas</taxon>
    </lineage>
</organism>
<dbReference type="RefSeq" id="WP_035579487.1">
    <property type="nucleotide sequence ID" value="NZ_ARYJ01000003.1"/>
</dbReference>
<keyword evidence="5 11" id="KW-0812">Transmembrane</keyword>
<comment type="similarity">
    <text evidence="11 12">Belongs to the TonB-dependent receptor family.</text>
</comment>
<evidence type="ECO:0000259" key="15">
    <source>
        <dbReference type="Pfam" id="PF07715"/>
    </source>
</evidence>
<feature type="signal peptide" evidence="13">
    <location>
        <begin position="1"/>
        <end position="30"/>
    </location>
</feature>
<dbReference type="AlphaFoldDB" id="A0A059FH12"/>
<evidence type="ECO:0000256" key="13">
    <source>
        <dbReference type="SAM" id="SignalP"/>
    </source>
</evidence>
<reference evidence="16 17" key="1">
    <citation type="journal article" date="2014" name="Antonie Van Leeuwenhoek">
        <title>Hyphomonas beringensis sp. nov. and Hyphomonas chukchiensis sp. nov., isolated from surface seawater of the Bering Sea and Chukchi Sea.</title>
        <authorList>
            <person name="Li C."/>
            <person name="Lai Q."/>
            <person name="Li G."/>
            <person name="Dong C."/>
            <person name="Wang J."/>
            <person name="Liao Y."/>
            <person name="Shao Z."/>
        </authorList>
    </citation>
    <scope>NUCLEOTIDE SEQUENCE [LARGE SCALE GENOMIC DNA]</scope>
    <source>
        <strain evidence="16 17">VP2</strain>
    </source>
</reference>
<feature type="domain" description="TonB-dependent receptor-like beta-barrel" evidence="14">
    <location>
        <begin position="229"/>
        <end position="750"/>
    </location>
</feature>
<evidence type="ECO:0000256" key="3">
    <source>
        <dbReference type="ARBA" id="ARBA00022452"/>
    </source>
</evidence>
<dbReference type="eggNOG" id="COG4771">
    <property type="taxonomic scope" value="Bacteria"/>
</dbReference>
<gene>
    <name evidence="16" type="ORF">HJA_06062</name>
</gene>
<keyword evidence="16" id="KW-0675">Receptor</keyword>
<dbReference type="GO" id="GO:0006826">
    <property type="term" value="P:iron ion transport"/>
    <property type="evidence" value="ECO:0007669"/>
    <property type="project" value="UniProtKB-KW"/>
</dbReference>
<dbReference type="InterPro" id="IPR012910">
    <property type="entry name" value="Plug_dom"/>
</dbReference>
<evidence type="ECO:0000256" key="8">
    <source>
        <dbReference type="ARBA" id="ARBA00023077"/>
    </source>
</evidence>
<dbReference type="Pfam" id="PF00593">
    <property type="entry name" value="TonB_dep_Rec_b-barrel"/>
    <property type="match status" value="1"/>
</dbReference>
<keyword evidence="6" id="KW-0408">Iron</keyword>
<dbReference type="STRING" id="1280952.HJA_06062"/>
<dbReference type="PATRIC" id="fig|1280952.3.peg.1203"/>
<evidence type="ECO:0000256" key="6">
    <source>
        <dbReference type="ARBA" id="ARBA00023004"/>
    </source>
</evidence>
<dbReference type="InterPro" id="IPR000531">
    <property type="entry name" value="Beta-barrel_TonB"/>
</dbReference>
<feature type="domain" description="TonB-dependent receptor plug" evidence="15">
    <location>
        <begin position="61"/>
        <end position="169"/>
    </location>
</feature>
<dbReference type="InterPro" id="IPR036942">
    <property type="entry name" value="Beta-barrel_TonB_sf"/>
</dbReference>
<evidence type="ECO:0000313" key="17">
    <source>
        <dbReference type="Proteomes" id="UP000024816"/>
    </source>
</evidence>
<evidence type="ECO:0000256" key="11">
    <source>
        <dbReference type="PROSITE-ProRule" id="PRU01360"/>
    </source>
</evidence>
<dbReference type="PANTHER" id="PTHR32552">
    <property type="entry name" value="FERRICHROME IRON RECEPTOR-RELATED"/>
    <property type="match status" value="1"/>
</dbReference>
<evidence type="ECO:0000256" key="10">
    <source>
        <dbReference type="ARBA" id="ARBA00023237"/>
    </source>
</evidence>
<evidence type="ECO:0000256" key="1">
    <source>
        <dbReference type="ARBA" id="ARBA00004571"/>
    </source>
</evidence>
<dbReference type="Gene3D" id="2.40.170.20">
    <property type="entry name" value="TonB-dependent receptor, beta-barrel domain"/>
    <property type="match status" value="2"/>
</dbReference>
<accession>A0A059FH12</accession>
<dbReference type="PROSITE" id="PS52016">
    <property type="entry name" value="TONB_DEPENDENT_REC_3"/>
    <property type="match status" value="1"/>
</dbReference>
<comment type="caution">
    <text evidence="16">The sequence shown here is derived from an EMBL/GenBank/DDBJ whole genome shotgun (WGS) entry which is preliminary data.</text>
</comment>
<evidence type="ECO:0000256" key="7">
    <source>
        <dbReference type="ARBA" id="ARBA00023065"/>
    </source>
</evidence>
<dbReference type="OrthoDB" id="7313036at2"/>
<keyword evidence="7" id="KW-0406">Ion transport</keyword>
<dbReference type="CDD" id="cd01347">
    <property type="entry name" value="ligand_gated_channel"/>
    <property type="match status" value="1"/>
</dbReference>